<dbReference type="RefSeq" id="WP_158947696.1">
    <property type="nucleotide sequence ID" value="NZ_CP046400.1"/>
</dbReference>
<sequence>MVRYYRHYTKKGRANRVVSTRDALPRFLDKLDTTGGMALIRLWEAWGDLMGEMASVARPLGHRGRRLILAAEDPMVMQEAQFLAPMILEIVNGFLGQEIFDKVVFELLNGRTPLDGAIRREAPEPPRKLKKPEKLGGLDEDLDPDSPLGRCYRAYRRMFEEK</sequence>
<accession>A0A6I6JJC3</accession>
<evidence type="ECO:0000256" key="1">
    <source>
        <dbReference type="SAM" id="MobiDB-lite"/>
    </source>
</evidence>
<evidence type="ECO:0000313" key="2">
    <source>
        <dbReference type="EMBL" id="QGY40412.1"/>
    </source>
</evidence>
<dbReference type="Pfam" id="PF05258">
    <property type="entry name" value="DciA"/>
    <property type="match status" value="1"/>
</dbReference>
<gene>
    <name evidence="2" type="ORF">GM415_09820</name>
</gene>
<organism evidence="2 3">
    <name type="scientific">Pseudodesulfovibrio cashew</name>
    <dbReference type="NCBI Taxonomy" id="2678688"/>
    <lineage>
        <taxon>Bacteria</taxon>
        <taxon>Pseudomonadati</taxon>
        <taxon>Thermodesulfobacteriota</taxon>
        <taxon>Desulfovibrionia</taxon>
        <taxon>Desulfovibrionales</taxon>
        <taxon>Desulfovibrionaceae</taxon>
    </lineage>
</organism>
<feature type="region of interest" description="Disordered" evidence="1">
    <location>
        <begin position="116"/>
        <end position="144"/>
    </location>
</feature>
<dbReference type="InterPro" id="IPR007922">
    <property type="entry name" value="DciA-like"/>
</dbReference>
<proteinExistence type="predicted"/>
<keyword evidence="3" id="KW-1185">Reference proteome</keyword>
<protein>
    <submittedName>
        <fullName evidence="2">DUF721 domain-containing protein</fullName>
    </submittedName>
</protein>
<name>A0A6I6JJC3_9BACT</name>
<evidence type="ECO:0000313" key="3">
    <source>
        <dbReference type="Proteomes" id="UP000428328"/>
    </source>
</evidence>
<dbReference type="AlphaFoldDB" id="A0A6I6JJC3"/>
<feature type="compositionally biased region" description="Basic and acidic residues" evidence="1">
    <location>
        <begin position="117"/>
        <end position="137"/>
    </location>
</feature>
<dbReference type="EMBL" id="CP046400">
    <property type="protein sequence ID" value="QGY40412.1"/>
    <property type="molecule type" value="Genomic_DNA"/>
</dbReference>
<dbReference type="Proteomes" id="UP000428328">
    <property type="component" value="Chromosome"/>
</dbReference>
<dbReference type="KEGG" id="psel:GM415_09820"/>
<reference evidence="2 3" key="1">
    <citation type="submission" date="2019-11" db="EMBL/GenBank/DDBJ databases">
        <authorList>
            <person name="Zheng R.K."/>
            <person name="Sun C.M."/>
        </authorList>
    </citation>
    <scope>NUCLEOTIDE SEQUENCE [LARGE SCALE GENOMIC DNA]</scope>
    <source>
        <strain evidence="2 3">SRB007</strain>
    </source>
</reference>